<dbReference type="PANTHER" id="PTHR10795">
    <property type="entry name" value="PROPROTEIN CONVERTASE SUBTILISIN/KEXIN"/>
    <property type="match status" value="1"/>
</dbReference>
<comment type="caution">
    <text evidence="6">Lacks conserved residue(s) required for the propagation of feature annotation.</text>
</comment>
<evidence type="ECO:0000256" key="7">
    <source>
        <dbReference type="SAM" id="SignalP"/>
    </source>
</evidence>
<feature type="domain" description="Peptidase S8/S53" evidence="8">
    <location>
        <begin position="130"/>
        <end position="490"/>
    </location>
</feature>
<feature type="signal peptide" evidence="7">
    <location>
        <begin position="1"/>
        <end position="21"/>
    </location>
</feature>
<evidence type="ECO:0000256" key="5">
    <source>
        <dbReference type="ARBA" id="ARBA00022825"/>
    </source>
</evidence>
<dbReference type="InterPro" id="IPR010259">
    <property type="entry name" value="S8pro/Inhibitor_I9"/>
</dbReference>
<evidence type="ECO:0000256" key="2">
    <source>
        <dbReference type="ARBA" id="ARBA00022670"/>
    </source>
</evidence>
<dbReference type="InterPro" id="IPR000209">
    <property type="entry name" value="Peptidase_S8/S53_dom"/>
</dbReference>
<name>W1PLP5_AMBTC</name>
<keyword evidence="5" id="KW-0720">Serine protease</keyword>
<dbReference type="eggNOG" id="ENOG502QTDB">
    <property type="taxonomic scope" value="Eukaryota"/>
</dbReference>
<sequence>MCSKLLFFLVLTGFVATSSVADDMHMPYIVHINMSGMRAPFSTHEHWYESLLSSIGSPCGKSPLLLYVYRHVIKGFSAMLSGSHHQQLQAMPAHLASYPDSYGMLHTTTRTPSFLGLDKQAGLWPVGKFGDNTIIGIIDTDIWPESESFDDKGMPPVPESKGLKERGINISDIYDYDSQRDFMGHGTHTVSTAAGSAVCGADYFGYARETAVGMAPMARLAMYKLLWATDTFESAATDVLAGMDQAIEDGMDLTSLSLGFPQSPFFDNVIALGAFAATEQGIFVSCFAGNSGPDACTIFYPKSILIFYDSFYYSKGNTSKEICSYNSLDPSDVAGKILFCFYSKESDAYTQIGEVIRTGAKAVILASDFGPFFMPNNFYFPAIMLGLKDGEIVKDFVTRTVNTTIDIKIQIRVLDQKPAPQVVYFSSRGPYRITPGLLKPDVVAPGVNVLAAWIPNRVAAVAGSDSLVSDYRLLSGTTMSSPHVVGVAAVHPD</sequence>
<dbReference type="Gene3D" id="3.40.50.200">
    <property type="entry name" value="Peptidase S8/S53 domain"/>
    <property type="match status" value="2"/>
</dbReference>
<dbReference type="Gene3D" id="3.30.70.80">
    <property type="entry name" value="Peptidase S8 propeptide/proteinase inhibitor I9"/>
    <property type="match status" value="1"/>
</dbReference>
<dbReference type="EMBL" id="KI393256">
    <property type="protein sequence ID" value="ERN08664.1"/>
    <property type="molecule type" value="Genomic_DNA"/>
</dbReference>
<keyword evidence="4" id="KW-0378">Hydrolase</keyword>
<evidence type="ECO:0000259" key="8">
    <source>
        <dbReference type="Pfam" id="PF00082"/>
    </source>
</evidence>
<comment type="similarity">
    <text evidence="1 6">Belongs to the peptidase S8 family.</text>
</comment>
<accession>W1PLP5</accession>
<keyword evidence="2" id="KW-0645">Protease</keyword>
<evidence type="ECO:0000259" key="9">
    <source>
        <dbReference type="Pfam" id="PF05922"/>
    </source>
</evidence>
<evidence type="ECO:0000313" key="11">
    <source>
        <dbReference type="Proteomes" id="UP000017836"/>
    </source>
</evidence>
<dbReference type="InterPro" id="IPR037045">
    <property type="entry name" value="S8pro/Inhibitor_I9_sf"/>
</dbReference>
<evidence type="ECO:0000313" key="10">
    <source>
        <dbReference type="EMBL" id="ERN08664.1"/>
    </source>
</evidence>
<reference evidence="11" key="1">
    <citation type="journal article" date="2013" name="Science">
        <title>The Amborella genome and the evolution of flowering plants.</title>
        <authorList>
            <consortium name="Amborella Genome Project"/>
        </authorList>
    </citation>
    <scope>NUCLEOTIDE SEQUENCE [LARGE SCALE GENOMIC DNA]</scope>
</reference>
<organism evidence="10 11">
    <name type="scientific">Amborella trichopoda</name>
    <dbReference type="NCBI Taxonomy" id="13333"/>
    <lineage>
        <taxon>Eukaryota</taxon>
        <taxon>Viridiplantae</taxon>
        <taxon>Streptophyta</taxon>
        <taxon>Embryophyta</taxon>
        <taxon>Tracheophyta</taxon>
        <taxon>Spermatophyta</taxon>
        <taxon>Magnoliopsida</taxon>
        <taxon>Amborellales</taxon>
        <taxon>Amborellaceae</taxon>
        <taxon>Amborella</taxon>
    </lineage>
</organism>
<dbReference type="GO" id="GO:0004252">
    <property type="term" value="F:serine-type endopeptidase activity"/>
    <property type="evidence" value="ECO:0000318"/>
    <property type="project" value="GO_Central"/>
</dbReference>
<dbReference type="GO" id="GO:0005576">
    <property type="term" value="C:extracellular region"/>
    <property type="evidence" value="ECO:0000318"/>
    <property type="project" value="GO_Central"/>
</dbReference>
<evidence type="ECO:0008006" key="12">
    <source>
        <dbReference type="Google" id="ProtNLM"/>
    </source>
</evidence>
<dbReference type="GO" id="GO:0006508">
    <property type="term" value="P:proteolysis"/>
    <property type="evidence" value="ECO:0007669"/>
    <property type="project" value="UniProtKB-KW"/>
</dbReference>
<gene>
    <name evidence="10" type="ORF">AMTR_s00017p00214850</name>
</gene>
<dbReference type="SUPFAM" id="SSF52743">
    <property type="entry name" value="Subtilisin-like"/>
    <property type="match status" value="1"/>
</dbReference>
<dbReference type="FunFam" id="3.30.70.80:FF:000003">
    <property type="entry name" value="Subtilisin-like protease SBT1.9"/>
    <property type="match status" value="1"/>
</dbReference>
<dbReference type="InterPro" id="IPR045051">
    <property type="entry name" value="SBT"/>
</dbReference>
<protein>
    <recommendedName>
        <fullName evidence="12">Peptidase S8/S53 domain-containing protein</fullName>
    </recommendedName>
</protein>
<evidence type="ECO:0000256" key="3">
    <source>
        <dbReference type="ARBA" id="ARBA00022729"/>
    </source>
</evidence>
<dbReference type="InterPro" id="IPR036852">
    <property type="entry name" value="Peptidase_S8/S53_dom_sf"/>
</dbReference>
<dbReference type="Gramene" id="ERN08664">
    <property type="protein sequence ID" value="ERN08664"/>
    <property type="gene ID" value="AMTR_s00017p00214850"/>
</dbReference>
<evidence type="ECO:0000256" key="6">
    <source>
        <dbReference type="PROSITE-ProRule" id="PRU01240"/>
    </source>
</evidence>
<dbReference type="PROSITE" id="PS51892">
    <property type="entry name" value="SUBTILASE"/>
    <property type="match status" value="1"/>
</dbReference>
<dbReference type="Proteomes" id="UP000017836">
    <property type="component" value="Unassembled WGS sequence"/>
</dbReference>
<dbReference type="CDD" id="cd02120">
    <property type="entry name" value="PA_subtilisin_like"/>
    <property type="match status" value="1"/>
</dbReference>
<evidence type="ECO:0000256" key="4">
    <source>
        <dbReference type="ARBA" id="ARBA00022801"/>
    </source>
</evidence>
<evidence type="ECO:0000256" key="1">
    <source>
        <dbReference type="ARBA" id="ARBA00011073"/>
    </source>
</evidence>
<dbReference type="STRING" id="13333.W1PLP5"/>
<dbReference type="HOGENOM" id="CLU_000625_0_0_1"/>
<dbReference type="AlphaFoldDB" id="W1PLP5"/>
<keyword evidence="3 7" id="KW-0732">Signal</keyword>
<dbReference type="InterPro" id="IPR015500">
    <property type="entry name" value="Peptidase_S8_subtilisin-rel"/>
</dbReference>
<dbReference type="PRINTS" id="PR00723">
    <property type="entry name" value="SUBTILISIN"/>
</dbReference>
<keyword evidence="11" id="KW-1185">Reference proteome</keyword>
<dbReference type="OMA" id="PFSTHEH"/>
<dbReference type="Pfam" id="PF00082">
    <property type="entry name" value="Peptidase_S8"/>
    <property type="match status" value="1"/>
</dbReference>
<proteinExistence type="inferred from homology"/>
<dbReference type="Pfam" id="PF05922">
    <property type="entry name" value="Inhibitor_I9"/>
    <property type="match status" value="1"/>
</dbReference>
<dbReference type="Gene3D" id="3.50.30.30">
    <property type="match status" value="1"/>
</dbReference>
<feature type="chain" id="PRO_5004807470" description="Peptidase S8/S53 domain-containing protein" evidence="7">
    <location>
        <begin position="22"/>
        <end position="493"/>
    </location>
</feature>
<feature type="domain" description="Inhibitor I9" evidence="9">
    <location>
        <begin position="28"/>
        <end position="101"/>
    </location>
</feature>